<keyword evidence="2" id="KW-1185">Reference proteome</keyword>
<reference evidence="1 2" key="1">
    <citation type="submission" date="2022-12" db="EMBL/GenBank/DDBJ databases">
        <title>Chromosome-scale assembly of the Ensete ventricosum genome.</title>
        <authorList>
            <person name="Dussert Y."/>
            <person name="Stocks J."/>
            <person name="Wendawek A."/>
            <person name="Woldeyes F."/>
            <person name="Nichols R.A."/>
            <person name="Borrell J.S."/>
        </authorList>
    </citation>
    <scope>NUCLEOTIDE SEQUENCE [LARGE SCALE GENOMIC DNA]</scope>
    <source>
        <strain evidence="2">cv. Maze</strain>
        <tissue evidence="1">Seeds</tissue>
    </source>
</reference>
<dbReference type="EMBL" id="JAQQAF010000008">
    <property type="protein sequence ID" value="KAJ8467273.1"/>
    <property type="molecule type" value="Genomic_DNA"/>
</dbReference>
<proteinExistence type="predicted"/>
<dbReference type="PANTHER" id="PTHR33115:SF50">
    <property type="entry name" value="ARM REPEAT SUPERFAMILY PROTEIN"/>
    <property type="match status" value="1"/>
</dbReference>
<gene>
    <name evidence="1" type="ORF">OPV22_029825</name>
</gene>
<evidence type="ECO:0000313" key="1">
    <source>
        <dbReference type="EMBL" id="KAJ8467273.1"/>
    </source>
</evidence>
<accession>A0AAV8Q2E7</accession>
<dbReference type="AlphaFoldDB" id="A0AAV8Q2E7"/>
<dbReference type="Proteomes" id="UP001222027">
    <property type="component" value="Unassembled WGS sequence"/>
</dbReference>
<comment type="caution">
    <text evidence="1">The sequence shown here is derived from an EMBL/GenBank/DDBJ whole genome shotgun (WGS) entry which is preliminary data.</text>
</comment>
<protein>
    <submittedName>
        <fullName evidence="1">Uncharacterized protein</fullName>
    </submittedName>
</protein>
<sequence length="198" mass="22158">MLTLESKNNCYKILNAVERLVEALNDPVLQINSARILRNLCKYVGSEDLLGLRGVTAGICMVLNAIMTAEMKLLEVSLGLATQAFRFMDAGEYAKQLEQLGIREDEFAEKSQSTKVPRIRRFTIELTIWKMNCDEKYIRLFTGIGMEEEIECVSDTTSEIECFNILSGSVGLSRHSTPLGSLVDITRADEHKLKGAMT</sequence>
<organism evidence="1 2">
    <name type="scientific">Ensete ventricosum</name>
    <name type="common">Abyssinian banana</name>
    <name type="synonym">Musa ensete</name>
    <dbReference type="NCBI Taxonomy" id="4639"/>
    <lineage>
        <taxon>Eukaryota</taxon>
        <taxon>Viridiplantae</taxon>
        <taxon>Streptophyta</taxon>
        <taxon>Embryophyta</taxon>
        <taxon>Tracheophyta</taxon>
        <taxon>Spermatophyta</taxon>
        <taxon>Magnoliopsida</taxon>
        <taxon>Liliopsida</taxon>
        <taxon>Zingiberales</taxon>
        <taxon>Musaceae</taxon>
        <taxon>Ensete</taxon>
    </lineage>
</organism>
<evidence type="ECO:0000313" key="2">
    <source>
        <dbReference type="Proteomes" id="UP001222027"/>
    </source>
</evidence>
<dbReference type="PANTHER" id="PTHR33115">
    <property type="entry name" value="ARM REPEAT SUPERFAMILY PROTEIN"/>
    <property type="match status" value="1"/>
</dbReference>
<name>A0AAV8Q2E7_ENSVE</name>